<proteinExistence type="predicted"/>
<dbReference type="SUPFAM" id="SSF51556">
    <property type="entry name" value="Metallo-dependent hydrolases"/>
    <property type="match status" value="1"/>
</dbReference>
<dbReference type="PANTHER" id="PTHR21240">
    <property type="entry name" value="2-AMINO-3-CARBOXYLMUCONATE-6-SEMIALDEHYDE DECARBOXYLASE"/>
    <property type="match status" value="1"/>
</dbReference>
<accession>A0A523S035</accession>
<evidence type="ECO:0000313" key="4">
    <source>
        <dbReference type="Proteomes" id="UP000316360"/>
    </source>
</evidence>
<keyword evidence="3" id="KW-0378">Hydrolase</keyword>
<dbReference type="InterPro" id="IPR006680">
    <property type="entry name" value="Amidohydro-rel"/>
</dbReference>
<name>A0A523S035_UNCAE</name>
<organism evidence="3 4">
    <name type="scientific">Aerophobetes bacterium</name>
    <dbReference type="NCBI Taxonomy" id="2030807"/>
    <lineage>
        <taxon>Bacteria</taxon>
        <taxon>Candidatus Aerophobota</taxon>
    </lineage>
</organism>
<dbReference type="GO" id="GO:0019748">
    <property type="term" value="P:secondary metabolic process"/>
    <property type="evidence" value="ECO:0007669"/>
    <property type="project" value="TreeGrafter"/>
</dbReference>
<evidence type="ECO:0000313" key="3">
    <source>
        <dbReference type="EMBL" id="TET11393.1"/>
    </source>
</evidence>
<dbReference type="EMBL" id="SOKJ01000157">
    <property type="protein sequence ID" value="TET11393.1"/>
    <property type="molecule type" value="Genomic_DNA"/>
</dbReference>
<dbReference type="GO" id="GO:0016787">
    <property type="term" value="F:hydrolase activity"/>
    <property type="evidence" value="ECO:0007669"/>
    <property type="project" value="UniProtKB-KW"/>
</dbReference>
<protein>
    <submittedName>
        <fullName evidence="3">Amidohydrolase</fullName>
    </submittedName>
</protein>
<evidence type="ECO:0000259" key="2">
    <source>
        <dbReference type="Pfam" id="PF04909"/>
    </source>
</evidence>
<sequence>MIIDIHAHLGTSWVGWSEDYADLEGLIKLMDQFGVDISCVNSWQLSYDPIKGNKEIFDAVKKYPERLIGFGVISPRYKQTLVKQEIDKCIKEYGMKGLKLHPTLNGYYADSTIVDPVMEKAIHYDIPLLFHTWNDDYSNPRRIATLAQRFPQAKIIMAHMGFEDWLEAIVIAEKAENIYLDTTGTTTEWLIIKTAVERCGEDKILFGSDSPALNLGAELAKVKDAQISQQAKEKILYKNAIQLLKLSKA</sequence>
<dbReference type="Gene3D" id="3.20.20.140">
    <property type="entry name" value="Metal-dependent hydrolases"/>
    <property type="match status" value="1"/>
</dbReference>
<dbReference type="GO" id="GO:0016831">
    <property type="term" value="F:carboxy-lyase activity"/>
    <property type="evidence" value="ECO:0007669"/>
    <property type="project" value="InterPro"/>
</dbReference>
<dbReference type="InterPro" id="IPR032466">
    <property type="entry name" value="Metal_Hydrolase"/>
</dbReference>
<dbReference type="CDD" id="cd01292">
    <property type="entry name" value="metallo-dependent_hydrolases"/>
    <property type="match status" value="1"/>
</dbReference>
<dbReference type="Proteomes" id="UP000316360">
    <property type="component" value="Unassembled WGS sequence"/>
</dbReference>
<dbReference type="Pfam" id="PF04909">
    <property type="entry name" value="Amidohydro_2"/>
    <property type="match status" value="1"/>
</dbReference>
<gene>
    <name evidence="3" type="ORF">E3J84_02955</name>
</gene>
<feature type="domain" description="Amidohydrolase-related" evidence="2">
    <location>
        <begin position="55"/>
        <end position="246"/>
    </location>
</feature>
<dbReference type="GO" id="GO:0005737">
    <property type="term" value="C:cytoplasm"/>
    <property type="evidence" value="ECO:0007669"/>
    <property type="project" value="TreeGrafter"/>
</dbReference>
<reference evidence="3 4" key="1">
    <citation type="submission" date="2019-03" db="EMBL/GenBank/DDBJ databases">
        <title>Metabolic potential of uncultured bacteria and archaea associated with petroleum seepage in deep-sea sediments.</title>
        <authorList>
            <person name="Dong X."/>
            <person name="Hubert C."/>
        </authorList>
    </citation>
    <scope>NUCLEOTIDE SEQUENCE [LARGE SCALE GENOMIC DNA]</scope>
    <source>
        <strain evidence="3">E44_bin7</strain>
    </source>
</reference>
<evidence type="ECO:0000256" key="1">
    <source>
        <dbReference type="ARBA" id="ARBA00023239"/>
    </source>
</evidence>
<dbReference type="AlphaFoldDB" id="A0A523S035"/>
<comment type="caution">
    <text evidence="3">The sequence shown here is derived from an EMBL/GenBank/DDBJ whole genome shotgun (WGS) entry which is preliminary data.</text>
</comment>
<keyword evidence="1" id="KW-0456">Lyase</keyword>
<dbReference type="InterPro" id="IPR032465">
    <property type="entry name" value="ACMSD"/>
</dbReference>
<dbReference type="PANTHER" id="PTHR21240:SF28">
    <property type="entry name" value="ISO-OROTATE DECARBOXYLASE (EUROFUNG)"/>
    <property type="match status" value="1"/>
</dbReference>